<evidence type="ECO:0000313" key="1">
    <source>
        <dbReference type="EMBL" id="QSB14074.1"/>
    </source>
</evidence>
<proteinExistence type="predicted"/>
<accession>A0A895Y8L1</accession>
<keyword evidence="2" id="KW-1185">Reference proteome</keyword>
<evidence type="ECO:0000313" key="2">
    <source>
        <dbReference type="Proteomes" id="UP000662857"/>
    </source>
</evidence>
<dbReference type="Pfam" id="PF04134">
    <property type="entry name" value="DCC1-like"/>
    <property type="match status" value="1"/>
</dbReference>
<dbReference type="EMBL" id="CP070499">
    <property type="protein sequence ID" value="QSB14074.1"/>
    <property type="molecule type" value="Genomic_DNA"/>
</dbReference>
<protein>
    <submittedName>
        <fullName evidence="1">DUF393 domain-containing protein</fullName>
    </submittedName>
</protein>
<dbReference type="Proteomes" id="UP000662857">
    <property type="component" value="Chromosome"/>
</dbReference>
<sequence>MTATFVYDGDCGFCTRSAEFAQRRVPTAATIVPWQRADLTALGLTVAEVDEAVQWVAPGQPVRSGPAAIAELLRSSGRRWRWLGGLLARRPVLSLAWPAYRLIARNRHRMPGGTAACVLPSAERGGSTSPAA</sequence>
<dbReference type="KEGG" id="nhy:JQS43_21465"/>
<dbReference type="AlphaFoldDB" id="A0A895Y8L1"/>
<organism evidence="1 2">
    <name type="scientific">Natronosporangium hydrolyticum</name>
    <dbReference type="NCBI Taxonomy" id="2811111"/>
    <lineage>
        <taxon>Bacteria</taxon>
        <taxon>Bacillati</taxon>
        <taxon>Actinomycetota</taxon>
        <taxon>Actinomycetes</taxon>
        <taxon>Micromonosporales</taxon>
        <taxon>Micromonosporaceae</taxon>
        <taxon>Natronosporangium</taxon>
    </lineage>
</organism>
<dbReference type="GO" id="GO:0015035">
    <property type="term" value="F:protein-disulfide reductase activity"/>
    <property type="evidence" value="ECO:0007669"/>
    <property type="project" value="InterPro"/>
</dbReference>
<name>A0A895Y8L1_9ACTN</name>
<reference evidence="1" key="1">
    <citation type="submission" date="2021-02" db="EMBL/GenBank/DDBJ databases">
        <title>Natrosporangium hydrolyticum gen. nov., sp. nov, a haloalkaliphilic actinobacterium from a soda solonchak soil.</title>
        <authorList>
            <person name="Sorokin D.Y."/>
            <person name="Khijniak T.V."/>
            <person name="Zakharycheva A.P."/>
            <person name="Boueva O.V."/>
            <person name="Ariskina E.V."/>
            <person name="Hahnke R.L."/>
            <person name="Bunk B."/>
            <person name="Sproer C."/>
            <person name="Schumann P."/>
            <person name="Evtushenko L.I."/>
            <person name="Kublanov I.V."/>
        </authorList>
    </citation>
    <scope>NUCLEOTIDE SEQUENCE</scope>
    <source>
        <strain evidence="1">DSM 106523</strain>
    </source>
</reference>
<dbReference type="InterPro" id="IPR007263">
    <property type="entry name" value="DCC1-like"/>
</dbReference>
<gene>
    <name evidence="1" type="ORF">JQS43_21465</name>
</gene>